<dbReference type="PANTHER" id="PTHR32419:SF6">
    <property type="entry name" value="GLUTATHIONE S-TRANSFERASE OMEGA-LIKE 1-RELATED"/>
    <property type="match status" value="1"/>
</dbReference>
<dbReference type="PANTHER" id="PTHR32419">
    <property type="entry name" value="GLUTATHIONYL-HYDROQUINONE REDUCTASE"/>
    <property type="match status" value="1"/>
</dbReference>
<dbReference type="RefSeq" id="WP_190033824.1">
    <property type="nucleotide sequence ID" value="NZ_BMWD01000002.1"/>
</dbReference>
<dbReference type="SUPFAM" id="SSF47616">
    <property type="entry name" value="GST C-terminal domain-like"/>
    <property type="match status" value="1"/>
</dbReference>
<keyword evidence="3" id="KW-1185">Reference proteome</keyword>
<dbReference type="Gene3D" id="3.40.30.10">
    <property type="entry name" value="Glutaredoxin"/>
    <property type="match status" value="1"/>
</dbReference>
<dbReference type="GO" id="GO:0005737">
    <property type="term" value="C:cytoplasm"/>
    <property type="evidence" value="ECO:0007669"/>
    <property type="project" value="TreeGrafter"/>
</dbReference>
<feature type="region of interest" description="Disordered" evidence="1">
    <location>
        <begin position="1"/>
        <end position="30"/>
    </location>
</feature>
<gene>
    <name evidence="2" type="ORF">GCM10010515_07280</name>
</gene>
<dbReference type="AlphaFoldDB" id="A0A918K378"/>
<evidence type="ECO:0000313" key="2">
    <source>
        <dbReference type="EMBL" id="GGX43034.1"/>
    </source>
</evidence>
<sequence>MHETVSRAPSTGTHSTSAARPATRPHPFRDRIGVGLAGGFYPAPHRYRLFLREGCPRSLRVRITLDLLGLRTSLTTTVLARSGGSPDALASLRGAYEATWHHYEGPLTAPALCDRWTGRVVSNHTPDILRDLAALPAEDGACPPVLRPPALAAGIDALRELLDRDLAPAARPEAREAALALLEVRFAPREEASAAGSTAPVIPCPSAGGPHVPGPHLPGPYALGGVLTAADVDLWVALGRLEPGALSAYPRLQEYAQRLARQPAFRDADPTP</sequence>
<proteinExistence type="predicted"/>
<protein>
    <recommendedName>
        <fullName evidence="4">GST N-terminal domain-containing protein</fullName>
    </recommendedName>
</protein>
<reference evidence="2" key="2">
    <citation type="submission" date="2020-09" db="EMBL/GenBank/DDBJ databases">
        <authorList>
            <person name="Sun Q."/>
            <person name="Ohkuma M."/>
        </authorList>
    </citation>
    <scope>NUCLEOTIDE SEQUENCE</scope>
    <source>
        <strain evidence="2">JCM 4956</strain>
    </source>
</reference>
<evidence type="ECO:0000313" key="3">
    <source>
        <dbReference type="Proteomes" id="UP000645555"/>
    </source>
</evidence>
<comment type="caution">
    <text evidence="2">The sequence shown here is derived from an EMBL/GenBank/DDBJ whole genome shotgun (WGS) entry which is preliminary data.</text>
</comment>
<evidence type="ECO:0008006" key="4">
    <source>
        <dbReference type="Google" id="ProtNLM"/>
    </source>
</evidence>
<accession>A0A918K378</accession>
<name>A0A918K378_9ACTN</name>
<reference evidence="2" key="1">
    <citation type="journal article" date="2014" name="Int. J. Syst. Evol. Microbiol.">
        <title>Complete genome sequence of Corynebacterium casei LMG S-19264T (=DSM 44701T), isolated from a smear-ripened cheese.</title>
        <authorList>
            <consortium name="US DOE Joint Genome Institute (JGI-PGF)"/>
            <person name="Walter F."/>
            <person name="Albersmeier A."/>
            <person name="Kalinowski J."/>
            <person name="Ruckert C."/>
        </authorList>
    </citation>
    <scope>NUCLEOTIDE SEQUENCE</scope>
    <source>
        <strain evidence="2">JCM 4956</strain>
    </source>
</reference>
<dbReference type="InterPro" id="IPR036282">
    <property type="entry name" value="Glutathione-S-Trfase_C_sf"/>
</dbReference>
<feature type="compositionally biased region" description="Polar residues" evidence="1">
    <location>
        <begin position="7"/>
        <end position="18"/>
    </location>
</feature>
<evidence type="ECO:0000256" key="1">
    <source>
        <dbReference type="SAM" id="MobiDB-lite"/>
    </source>
</evidence>
<organism evidence="2 3">
    <name type="scientific">Streptomyces fructofermentans</name>
    <dbReference type="NCBI Taxonomy" id="152141"/>
    <lineage>
        <taxon>Bacteria</taxon>
        <taxon>Bacillati</taxon>
        <taxon>Actinomycetota</taxon>
        <taxon>Actinomycetes</taxon>
        <taxon>Kitasatosporales</taxon>
        <taxon>Streptomycetaceae</taxon>
        <taxon>Streptomyces</taxon>
    </lineage>
</organism>
<dbReference type="InterPro" id="IPR016639">
    <property type="entry name" value="GST_Omega/GSH"/>
</dbReference>
<dbReference type="GO" id="GO:0004364">
    <property type="term" value="F:glutathione transferase activity"/>
    <property type="evidence" value="ECO:0007669"/>
    <property type="project" value="InterPro"/>
</dbReference>
<dbReference type="EMBL" id="BMWD01000002">
    <property type="protein sequence ID" value="GGX43034.1"/>
    <property type="molecule type" value="Genomic_DNA"/>
</dbReference>
<dbReference type="Proteomes" id="UP000645555">
    <property type="component" value="Unassembled WGS sequence"/>
</dbReference>